<evidence type="ECO:0008006" key="3">
    <source>
        <dbReference type="Google" id="ProtNLM"/>
    </source>
</evidence>
<keyword evidence="2" id="KW-1185">Reference proteome</keyword>
<dbReference type="InterPro" id="IPR011051">
    <property type="entry name" value="RmlC_Cupin_sf"/>
</dbReference>
<dbReference type="EMBL" id="QOIL01000034">
    <property type="protein sequence ID" value="RCG19103.1"/>
    <property type="molecule type" value="Genomic_DNA"/>
</dbReference>
<name>A0A367EMA6_9ACTN</name>
<evidence type="ECO:0000313" key="2">
    <source>
        <dbReference type="Proteomes" id="UP000253094"/>
    </source>
</evidence>
<proteinExistence type="predicted"/>
<comment type="caution">
    <text evidence="1">The sequence shown here is derived from an EMBL/GenBank/DDBJ whole genome shotgun (WGS) entry which is preliminary data.</text>
</comment>
<reference evidence="1 2" key="1">
    <citation type="submission" date="2018-06" db="EMBL/GenBank/DDBJ databases">
        <title>Sphaerisporangium craniellae sp. nov., isolated from a marine sponge in the South China Sea.</title>
        <authorList>
            <person name="Li L."/>
        </authorList>
    </citation>
    <scope>NUCLEOTIDE SEQUENCE [LARGE SCALE GENOMIC DNA]</scope>
    <source>
        <strain evidence="1 2">CCTCC AA 208026</strain>
    </source>
</reference>
<dbReference type="OrthoDB" id="2596042at2"/>
<sequence>MSVIDPHLPALRALDWDDTSQVQLTTAGLLADLAQDRAALRAAVEAIRGDAHLQGLCEHYDILDKLVLHDDRESGFRLRLHLFGPDHYDRPHNHRWTYSARLLTGSYTHTLYGTEEGFNESIDVRKLHAKMVRTEKAGDSYTLHHTMVHAAVAEPDTVSLIARGPAVKDRFLVTDRATGQVWWQYGAAQESPEQAAAKRMTLDQFDECLRTLHKLHLL</sequence>
<protein>
    <recommendedName>
        <fullName evidence="3">Cysteine dioxygenase</fullName>
    </recommendedName>
</protein>
<accession>A0A367EMA6</accession>
<dbReference type="SUPFAM" id="SSF51182">
    <property type="entry name" value="RmlC-like cupins"/>
    <property type="match status" value="1"/>
</dbReference>
<dbReference type="AlphaFoldDB" id="A0A367EMA6"/>
<evidence type="ECO:0000313" key="1">
    <source>
        <dbReference type="EMBL" id="RCG19103.1"/>
    </source>
</evidence>
<organism evidence="1 2">
    <name type="scientific">Sphaerisporangium album</name>
    <dbReference type="NCBI Taxonomy" id="509200"/>
    <lineage>
        <taxon>Bacteria</taxon>
        <taxon>Bacillati</taxon>
        <taxon>Actinomycetota</taxon>
        <taxon>Actinomycetes</taxon>
        <taxon>Streptosporangiales</taxon>
        <taxon>Streptosporangiaceae</taxon>
        <taxon>Sphaerisporangium</taxon>
    </lineage>
</organism>
<dbReference type="Proteomes" id="UP000253094">
    <property type="component" value="Unassembled WGS sequence"/>
</dbReference>
<gene>
    <name evidence="1" type="ORF">DQ384_38140</name>
</gene>
<dbReference type="RefSeq" id="WP_114033758.1">
    <property type="nucleotide sequence ID" value="NZ_QOIL01000034.1"/>
</dbReference>